<organism evidence="10 11">
    <name type="scientific">Candidatus Alistipes intestinigallinarum</name>
    <dbReference type="NCBI Taxonomy" id="2838440"/>
    <lineage>
        <taxon>Bacteria</taxon>
        <taxon>Pseudomonadati</taxon>
        <taxon>Bacteroidota</taxon>
        <taxon>Bacteroidia</taxon>
        <taxon>Bacteroidales</taxon>
        <taxon>Rikenellaceae</taxon>
        <taxon>Alistipes</taxon>
    </lineage>
</organism>
<dbReference type="InterPro" id="IPR052720">
    <property type="entry name" value="Glycosyl_hydrolase_97"/>
</dbReference>
<dbReference type="Pfam" id="PF10566">
    <property type="entry name" value="Glyco_hydro_97"/>
    <property type="match status" value="1"/>
</dbReference>
<dbReference type="Gene3D" id="2.70.98.10">
    <property type="match status" value="1"/>
</dbReference>
<name>A0A9D2CBP1_9BACT</name>
<feature type="chain" id="PRO_5039176005" evidence="6">
    <location>
        <begin position="20"/>
        <end position="664"/>
    </location>
</feature>
<dbReference type="PANTHER" id="PTHR35803:SF2">
    <property type="entry name" value="RETAINING ALPHA-GALACTOSIDASE"/>
    <property type="match status" value="1"/>
</dbReference>
<dbReference type="Gene3D" id="3.20.20.70">
    <property type="entry name" value="Aldolase class I"/>
    <property type="match status" value="1"/>
</dbReference>
<dbReference type="Proteomes" id="UP000886844">
    <property type="component" value="Unassembled WGS sequence"/>
</dbReference>
<gene>
    <name evidence="10" type="ORF">H9828_01730</name>
</gene>
<accession>A0A9D2CBP1</accession>
<dbReference type="SUPFAM" id="SSF51445">
    <property type="entry name" value="(Trans)glycosidases"/>
    <property type="match status" value="1"/>
</dbReference>
<dbReference type="InterPro" id="IPR014718">
    <property type="entry name" value="GH-type_carb-bd"/>
</dbReference>
<evidence type="ECO:0000256" key="5">
    <source>
        <dbReference type="ARBA" id="ARBA00023295"/>
    </source>
</evidence>
<dbReference type="InterPro" id="IPR013780">
    <property type="entry name" value="Glyco_hydro_b"/>
</dbReference>
<keyword evidence="3 10" id="KW-0378">Hydrolase</keyword>
<dbReference type="InterPro" id="IPR029486">
    <property type="entry name" value="GH97_N"/>
</dbReference>
<evidence type="ECO:0000313" key="10">
    <source>
        <dbReference type="EMBL" id="HIY68118.1"/>
    </source>
</evidence>
<dbReference type="InterPro" id="IPR013785">
    <property type="entry name" value="Aldolase_TIM"/>
</dbReference>
<evidence type="ECO:0000259" key="7">
    <source>
        <dbReference type="Pfam" id="PF10566"/>
    </source>
</evidence>
<dbReference type="EMBL" id="DXDA01000016">
    <property type="protein sequence ID" value="HIY68118.1"/>
    <property type="molecule type" value="Genomic_DNA"/>
</dbReference>
<keyword evidence="4" id="KW-0106">Calcium</keyword>
<evidence type="ECO:0000256" key="4">
    <source>
        <dbReference type="ARBA" id="ARBA00022837"/>
    </source>
</evidence>
<evidence type="ECO:0000256" key="1">
    <source>
        <dbReference type="ARBA" id="ARBA00001913"/>
    </source>
</evidence>
<protein>
    <submittedName>
        <fullName evidence="10">Glycoside hydrolase family 97 protein</fullName>
    </submittedName>
</protein>
<evidence type="ECO:0000259" key="8">
    <source>
        <dbReference type="Pfam" id="PF14508"/>
    </source>
</evidence>
<dbReference type="Pfam" id="PF14508">
    <property type="entry name" value="GH97_N"/>
    <property type="match status" value="1"/>
</dbReference>
<sequence length="664" mass="74598">MKKTILIAAALLLGAAAHALPRKSYTLASPDRRLQTTVTAAEVLTYDIVRDGRTLLEASPLAMTLDNGVVWGVAPRITKASRTSVDRWIASPLYRADSIRENYNTLTLRMKGDWSVEFRAYDDGVAYRFVSHARKPFHVVNECVEYRFPADFQTTVPYVTAGTDGNFDSQFYHSFENIYTEAPLSQMNPGRLAFLPLVVDAGQGVKLCLSESDLCDYPGLYLRNADGGTALTGMFAPCPERLEQGGHNQLQMVVRTRKGHIAEVAAPRSFPWRMAVVGSDAQLAASNLSYLLAAPSKIDDTSWIRPGKVAWEWWNDWNLAGVDFRTGVNNATYKYYIDFAAANGIEYVILDEGWAVNLQADLMQVVPEIDLHELVEYGAARNVGIILWAGYYAFDRDMERVCRHYAEMGVKGFKVDFMDRDDQQMTAFNHRAAATAAKYRLLIDFHGTHKPAGLNRTWPNVLNFEGVHGLEQLKWRPASHDQVKYDTQLPFIRQVAGPMDYTQGAMINATRQNYRPSNSEPMSQGTRCHQLGLYIVLDSPLNMLCDSPTNYLKEMECTRFIAGIPTVWDETRILAGEIGEYIVTARRKGSTWYIGGITDWTPRDLKIDLSFLGGTRTAELFRDGVNADRKASDYRREELRLDTARPFEVHLAPGGGFTLKVEAE</sequence>
<dbReference type="Gene3D" id="2.60.40.1180">
    <property type="entry name" value="Golgi alpha-mannosidase II"/>
    <property type="match status" value="1"/>
</dbReference>
<evidence type="ECO:0000256" key="6">
    <source>
        <dbReference type="SAM" id="SignalP"/>
    </source>
</evidence>
<reference evidence="10" key="2">
    <citation type="submission" date="2021-04" db="EMBL/GenBank/DDBJ databases">
        <authorList>
            <person name="Gilroy R."/>
        </authorList>
    </citation>
    <scope>NUCLEOTIDE SEQUENCE</scope>
    <source>
        <strain evidence="10">5134</strain>
    </source>
</reference>
<comment type="subunit">
    <text evidence="2">Monomer.</text>
</comment>
<proteinExistence type="predicted"/>
<dbReference type="GO" id="GO:0030246">
    <property type="term" value="F:carbohydrate binding"/>
    <property type="evidence" value="ECO:0007669"/>
    <property type="project" value="InterPro"/>
</dbReference>
<evidence type="ECO:0000259" key="9">
    <source>
        <dbReference type="Pfam" id="PF14509"/>
    </source>
</evidence>
<dbReference type="GO" id="GO:0016798">
    <property type="term" value="F:hydrolase activity, acting on glycosyl bonds"/>
    <property type="evidence" value="ECO:0007669"/>
    <property type="project" value="UniProtKB-KW"/>
</dbReference>
<feature type="domain" description="Glycosyl-hydrolase 97 N-terminal" evidence="8">
    <location>
        <begin position="27"/>
        <end position="295"/>
    </location>
</feature>
<evidence type="ECO:0000313" key="11">
    <source>
        <dbReference type="Proteomes" id="UP000886844"/>
    </source>
</evidence>
<dbReference type="InterPro" id="IPR017853">
    <property type="entry name" value="GH"/>
</dbReference>
<feature type="domain" description="Glycosyl-hydrolase 97 C-terminal oligomerisation" evidence="9">
    <location>
        <begin position="567"/>
        <end position="660"/>
    </location>
</feature>
<keyword evidence="5" id="KW-0326">Glycosidase</keyword>
<reference evidence="10" key="1">
    <citation type="journal article" date="2021" name="PeerJ">
        <title>Extensive microbial diversity within the chicken gut microbiome revealed by metagenomics and culture.</title>
        <authorList>
            <person name="Gilroy R."/>
            <person name="Ravi A."/>
            <person name="Getino M."/>
            <person name="Pursley I."/>
            <person name="Horton D.L."/>
            <person name="Alikhan N.F."/>
            <person name="Baker D."/>
            <person name="Gharbi K."/>
            <person name="Hall N."/>
            <person name="Watson M."/>
            <person name="Adriaenssens E.M."/>
            <person name="Foster-Nyarko E."/>
            <person name="Jarju S."/>
            <person name="Secka A."/>
            <person name="Antonio M."/>
            <person name="Oren A."/>
            <person name="Chaudhuri R.R."/>
            <person name="La Ragione R."/>
            <person name="Hildebrand F."/>
            <person name="Pallen M.J."/>
        </authorList>
    </citation>
    <scope>NUCLEOTIDE SEQUENCE</scope>
    <source>
        <strain evidence="10">5134</strain>
    </source>
</reference>
<dbReference type="InterPro" id="IPR029483">
    <property type="entry name" value="GH97_C"/>
</dbReference>
<dbReference type="PANTHER" id="PTHR35803">
    <property type="entry name" value="GLUCAN 1,4-ALPHA-GLUCOSIDASE SUSB-RELATED"/>
    <property type="match status" value="1"/>
</dbReference>
<evidence type="ECO:0000256" key="2">
    <source>
        <dbReference type="ARBA" id="ARBA00011245"/>
    </source>
</evidence>
<dbReference type="InterPro" id="IPR019563">
    <property type="entry name" value="GH97_catalytic"/>
</dbReference>
<comment type="cofactor">
    <cofactor evidence="1">
        <name>Ca(2+)</name>
        <dbReference type="ChEBI" id="CHEBI:29108"/>
    </cofactor>
</comment>
<dbReference type="AlphaFoldDB" id="A0A9D2CBP1"/>
<feature type="signal peptide" evidence="6">
    <location>
        <begin position="1"/>
        <end position="19"/>
    </location>
</feature>
<evidence type="ECO:0000256" key="3">
    <source>
        <dbReference type="ARBA" id="ARBA00022801"/>
    </source>
</evidence>
<dbReference type="Pfam" id="PF14509">
    <property type="entry name" value="GH97_C"/>
    <property type="match status" value="1"/>
</dbReference>
<feature type="domain" description="Glycosyl-hydrolase 97 catalytic" evidence="7">
    <location>
        <begin position="313"/>
        <end position="467"/>
    </location>
</feature>
<comment type="caution">
    <text evidence="10">The sequence shown here is derived from an EMBL/GenBank/DDBJ whole genome shotgun (WGS) entry which is preliminary data.</text>
</comment>
<keyword evidence="6" id="KW-0732">Signal</keyword>